<sequence length="30" mass="3647">MERVRTTKPIGLLLLLRLGEEYGMIWNWEE</sequence>
<gene>
    <name evidence="1" type="ORF">METZ01_LOCUS462043</name>
</gene>
<organism evidence="1">
    <name type="scientific">marine metagenome</name>
    <dbReference type="NCBI Taxonomy" id="408172"/>
    <lineage>
        <taxon>unclassified sequences</taxon>
        <taxon>metagenomes</taxon>
        <taxon>ecological metagenomes</taxon>
    </lineage>
</organism>
<name>A0A383ANQ5_9ZZZZ</name>
<dbReference type="AlphaFoldDB" id="A0A383ANQ5"/>
<reference evidence="1" key="1">
    <citation type="submission" date="2018-05" db="EMBL/GenBank/DDBJ databases">
        <authorList>
            <person name="Lanie J.A."/>
            <person name="Ng W.-L."/>
            <person name="Kazmierczak K.M."/>
            <person name="Andrzejewski T.M."/>
            <person name="Davidsen T.M."/>
            <person name="Wayne K.J."/>
            <person name="Tettelin H."/>
            <person name="Glass J.I."/>
            <person name="Rusch D."/>
            <person name="Podicherti R."/>
            <person name="Tsui H.-C.T."/>
            <person name="Winkler M.E."/>
        </authorList>
    </citation>
    <scope>NUCLEOTIDE SEQUENCE</scope>
</reference>
<evidence type="ECO:0000313" key="1">
    <source>
        <dbReference type="EMBL" id="SVE09189.1"/>
    </source>
</evidence>
<accession>A0A383ANQ5</accession>
<proteinExistence type="predicted"/>
<dbReference type="EMBL" id="UINC01193523">
    <property type="protein sequence ID" value="SVE09189.1"/>
    <property type="molecule type" value="Genomic_DNA"/>
</dbReference>
<protein>
    <submittedName>
        <fullName evidence="1">Uncharacterized protein</fullName>
    </submittedName>
</protein>